<evidence type="ECO:0000313" key="11">
    <source>
        <dbReference type="Proteomes" id="UP000319160"/>
    </source>
</evidence>
<evidence type="ECO:0000256" key="9">
    <source>
        <dbReference type="SAM" id="MobiDB-lite"/>
    </source>
</evidence>
<dbReference type="InterPro" id="IPR001128">
    <property type="entry name" value="Cyt_P450"/>
</dbReference>
<dbReference type="Pfam" id="PF00067">
    <property type="entry name" value="p450"/>
    <property type="match status" value="2"/>
</dbReference>
<reference evidence="11" key="1">
    <citation type="submission" date="2019-06" db="EMBL/GenBank/DDBJ databases">
        <title>Draft genome sequence of the griseofulvin-producing fungus Xylaria cubensis strain G536.</title>
        <authorList>
            <person name="Mead M.E."/>
            <person name="Raja H.A."/>
            <person name="Steenwyk J.L."/>
            <person name="Knowles S.L."/>
            <person name="Oberlies N.H."/>
            <person name="Rokas A."/>
        </authorList>
    </citation>
    <scope>NUCLEOTIDE SEQUENCE [LARGE SCALE GENOMIC DNA]</scope>
    <source>
        <strain evidence="11">G536</strain>
    </source>
</reference>
<evidence type="ECO:0000256" key="5">
    <source>
        <dbReference type="ARBA" id="ARBA00023004"/>
    </source>
</evidence>
<sequence>MAISLSLPTAPIAITALLLLLLGLGRILYRLALPKPLPGSIPYNKKAVTNLLGDVPELFEYRAKYGDIFGLLPQRLRELNSPIMQLFIRPFARPWVVISDPAEAYDISTRRLKEFDRSYYLAELLCGLLPGHHISLMTGPEWSAHRRLVNDTMSSHFLHNVIAKLFFSETQELIELWRQKTRLAQGHAFSALHDIYAAALEITWTATFGSKTDAITAQVELLKKIKKIDLPASKEAAADYPHAPNSPAFDAIANLANSLEIPLAMPFQPSLIHSLALRFLPSLSSSVKLKDQMIRNSLNVASERLASQTDINTTSHLTCVVDIAVQRETQMAKKEGRTPVHDSRVIQDELFGLLIASYETTSTTLCWGLKFLTKHQAVQTRLRAELHTAFAPAVAAGLGTQPDIVTIPTSDLPYLDAVIHEIHRCGMTSVALSRRATQDTYVLGHFVPKDTEVFFLNNGPGMVQPGLATDDSGRSPLPRETKERMKGWTGEDAADFDPRRWLKKDASGRDVFDPLAGPMNAFGAGPRGCFGRKWAQLEMRFVLVLLLWNFELLPIPDALSGFAAVDKITHQPQKCYVRLKELVQST</sequence>
<feature type="region of interest" description="Disordered" evidence="9">
    <location>
        <begin position="465"/>
        <end position="487"/>
    </location>
</feature>
<protein>
    <recommendedName>
        <fullName evidence="12">Cytochrome P450</fullName>
    </recommendedName>
</protein>
<comment type="similarity">
    <text evidence="2 8">Belongs to the cytochrome P450 family.</text>
</comment>
<dbReference type="STRING" id="2512241.A0A553HPL6"/>
<dbReference type="OrthoDB" id="1470350at2759"/>
<dbReference type="GO" id="GO:0016705">
    <property type="term" value="F:oxidoreductase activity, acting on paired donors, with incorporation or reduction of molecular oxygen"/>
    <property type="evidence" value="ECO:0007669"/>
    <property type="project" value="InterPro"/>
</dbReference>
<dbReference type="Gene3D" id="1.10.630.10">
    <property type="entry name" value="Cytochrome P450"/>
    <property type="match status" value="1"/>
</dbReference>
<proteinExistence type="inferred from homology"/>
<dbReference type="PRINTS" id="PR00385">
    <property type="entry name" value="P450"/>
</dbReference>
<organism evidence="10 11">
    <name type="scientific">Xylaria flabelliformis</name>
    <dbReference type="NCBI Taxonomy" id="2512241"/>
    <lineage>
        <taxon>Eukaryota</taxon>
        <taxon>Fungi</taxon>
        <taxon>Dikarya</taxon>
        <taxon>Ascomycota</taxon>
        <taxon>Pezizomycotina</taxon>
        <taxon>Sordariomycetes</taxon>
        <taxon>Xylariomycetidae</taxon>
        <taxon>Xylariales</taxon>
        <taxon>Xylariaceae</taxon>
        <taxon>Xylaria</taxon>
    </lineage>
</organism>
<gene>
    <name evidence="10" type="ORF">FHL15_009302</name>
</gene>
<keyword evidence="11" id="KW-1185">Reference proteome</keyword>
<dbReference type="PANTHER" id="PTHR24305:SF232">
    <property type="entry name" value="P450, PUTATIVE (EUROFUNG)-RELATED"/>
    <property type="match status" value="1"/>
</dbReference>
<name>A0A553HPL6_9PEZI</name>
<dbReference type="PRINTS" id="PR00465">
    <property type="entry name" value="EP450IV"/>
</dbReference>
<accession>A0A553HPL6</accession>
<evidence type="ECO:0000256" key="1">
    <source>
        <dbReference type="ARBA" id="ARBA00001971"/>
    </source>
</evidence>
<evidence type="ECO:0000256" key="4">
    <source>
        <dbReference type="ARBA" id="ARBA00022723"/>
    </source>
</evidence>
<keyword evidence="6 8" id="KW-0503">Monooxygenase</keyword>
<dbReference type="PROSITE" id="PS00086">
    <property type="entry name" value="CYTOCHROME_P450"/>
    <property type="match status" value="1"/>
</dbReference>
<dbReference type="EMBL" id="VFLP01000062">
    <property type="protein sequence ID" value="TRX89869.1"/>
    <property type="molecule type" value="Genomic_DNA"/>
</dbReference>
<evidence type="ECO:0008006" key="12">
    <source>
        <dbReference type="Google" id="ProtNLM"/>
    </source>
</evidence>
<dbReference type="InterPro" id="IPR017972">
    <property type="entry name" value="Cyt_P450_CS"/>
</dbReference>
<dbReference type="Proteomes" id="UP000319160">
    <property type="component" value="Unassembled WGS sequence"/>
</dbReference>
<dbReference type="GO" id="GO:0020037">
    <property type="term" value="F:heme binding"/>
    <property type="evidence" value="ECO:0007669"/>
    <property type="project" value="InterPro"/>
</dbReference>
<keyword evidence="3 7" id="KW-0349">Heme</keyword>
<evidence type="ECO:0000256" key="3">
    <source>
        <dbReference type="ARBA" id="ARBA00022617"/>
    </source>
</evidence>
<dbReference type="InterPro" id="IPR036396">
    <property type="entry name" value="Cyt_P450_sf"/>
</dbReference>
<comment type="cofactor">
    <cofactor evidence="1 7">
        <name>heme</name>
        <dbReference type="ChEBI" id="CHEBI:30413"/>
    </cofactor>
</comment>
<dbReference type="GO" id="GO:0004497">
    <property type="term" value="F:monooxygenase activity"/>
    <property type="evidence" value="ECO:0007669"/>
    <property type="project" value="UniProtKB-KW"/>
</dbReference>
<dbReference type="AlphaFoldDB" id="A0A553HPL6"/>
<dbReference type="GO" id="GO:0005506">
    <property type="term" value="F:iron ion binding"/>
    <property type="evidence" value="ECO:0007669"/>
    <property type="project" value="InterPro"/>
</dbReference>
<evidence type="ECO:0000256" key="7">
    <source>
        <dbReference type="PIRSR" id="PIRSR602403-1"/>
    </source>
</evidence>
<dbReference type="PANTHER" id="PTHR24305">
    <property type="entry name" value="CYTOCHROME P450"/>
    <property type="match status" value="1"/>
</dbReference>
<dbReference type="InterPro" id="IPR002403">
    <property type="entry name" value="Cyt_P450_E_grp-IV"/>
</dbReference>
<feature type="binding site" description="axial binding residue" evidence="7">
    <location>
        <position position="529"/>
    </location>
    <ligand>
        <name>heme</name>
        <dbReference type="ChEBI" id="CHEBI:30413"/>
    </ligand>
    <ligandPart>
        <name>Fe</name>
        <dbReference type="ChEBI" id="CHEBI:18248"/>
    </ligandPart>
</feature>
<dbReference type="InterPro" id="IPR050121">
    <property type="entry name" value="Cytochrome_P450_monoxygenase"/>
</dbReference>
<dbReference type="SUPFAM" id="SSF48264">
    <property type="entry name" value="Cytochrome P450"/>
    <property type="match status" value="1"/>
</dbReference>
<keyword evidence="4 7" id="KW-0479">Metal-binding</keyword>
<keyword evidence="8" id="KW-0560">Oxidoreductase</keyword>
<evidence type="ECO:0000313" key="10">
    <source>
        <dbReference type="EMBL" id="TRX89869.1"/>
    </source>
</evidence>
<comment type="caution">
    <text evidence="10">The sequence shown here is derived from an EMBL/GenBank/DDBJ whole genome shotgun (WGS) entry which is preliminary data.</text>
</comment>
<evidence type="ECO:0000256" key="8">
    <source>
        <dbReference type="RuleBase" id="RU000461"/>
    </source>
</evidence>
<feature type="compositionally biased region" description="Basic and acidic residues" evidence="9">
    <location>
        <begin position="471"/>
        <end position="486"/>
    </location>
</feature>
<evidence type="ECO:0000256" key="2">
    <source>
        <dbReference type="ARBA" id="ARBA00010617"/>
    </source>
</evidence>
<evidence type="ECO:0000256" key="6">
    <source>
        <dbReference type="ARBA" id="ARBA00023033"/>
    </source>
</evidence>
<keyword evidence="5 7" id="KW-0408">Iron</keyword>